<dbReference type="InterPro" id="IPR011047">
    <property type="entry name" value="Quinoprotein_ADH-like_sf"/>
</dbReference>
<reference evidence="8" key="1">
    <citation type="submission" date="2021-03" db="EMBL/GenBank/DDBJ databases">
        <authorList>
            <person name="Tagirdzhanova G."/>
        </authorList>
    </citation>
    <scope>NUCLEOTIDE SEQUENCE</scope>
</reference>
<evidence type="ECO:0000313" key="8">
    <source>
        <dbReference type="EMBL" id="CAF9920542.1"/>
    </source>
</evidence>
<dbReference type="FunFam" id="2.130.10.10:FF:000629">
    <property type="entry name" value="UV-damaged DNA binding protein"/>
    <property type="match status" value="1"/>
</dbReference>
<comment type="subcellular location">
    <subcellularLocation>
        <location evidence="1">Nucleus</location>
    </subcellularLocation>
</comment>
<name>A0A8H3IA40_9LECA</name>
<dbReference type="InterPro" id="IPR050358">
    <property type="entry name" value="RSE1/DDB1/CFT1"/>
</dbReference>
<dbReference type="GO" id="GO:0005634">
    <property type="term" value="C:nucleus"/>
    <property type="evidence" value="ECO:0007669"/>
    <property type="project" value="UniProtKB-SubCell"/>
</dbReference>
<comment type="caution">
    <text evidence="8">The sequence shown here is derived from an EMBL/GenBank/DDBJ whole genome shotgun (WGS) entry which is preliminary data.</text>
</comment>
<dbReference type="InterPro" id="IPR004871">
    <property type="entry name" value="RSE1/DDB1/CPSF1_C"/>
</dbReference>
<dbReference type="Proteomes" id="UP000664203">
    <property type="component" value="Unassembled WGS sequence"/>
</dbReference>
<dbReference type="SUPFAM" id="SSF50998">
    <property type="entry name" value="Quinoprotein alcohol dehydrogenase-like"/>
    <property type="match status" value="1"/>
</dbReference>
<dbReference type="EMBL" id="CAJPDR010000137">
    <property type="protein sequence ID" value="CAF9920542.1"/>
    <property type="molecule type" value="Genomic_DNA"/>
</dbReference>
<dbReference type="PANTHER" id="PTHR10644">
    <property type="entry name" value="DNA REPAIR/RNA PROCESSING CPSF FAMILY"/>
    <property type="match status" value="1"/>
</dbReference>
<accession>A0A8H3IA40</accession>
<keyword evidence="4" id="KW-0539">Nucleus</keyword>
<dbReference type="Gene3D" id="1.10.150.910">
    <property type="match status" value="1"/>
</dbReference>
<feature type="domain" description="RSE1/DDB1/CPSF1 first beta-propeller" evidence="6">
    <location>
        <begin position="12"/>
        <end position="361"/>
    </location>
</feature>
<dbReference type="InterPro" id="IPR018846">
    <property type="entry name" value="Beta-prop_RSE1/DDB1/CPSF1_1st"/>
</dbReference>
<dbReference type="Pfam" id="PF03178">
    <property type="entry name" value="CPSF_A"/>
    <property type="match status" value="1"/>
</dbReference>
<evidence type="ECO:0000256" key="1">
    <source>
        <dbReference type="ARBA" id="ARBA00004123"/>
    </source>
</evidence>
<dbReference type="Pfam" id="PF23726">
    <property type="entry name" value="Beta-prop_RSE1_2nd"/>
    <property type="match status" value="1"/>
</dbReference>
<organism evidence="8 9">
    <name type="scientific">Alectoria fallacina</name>
    <dbReference type="NCBI Taxonomy" id="1903189"/>
    <lineage>
        <taxon>Eukaryota</taxon>
        <taxon>Fungi</taxon>
        <taxon>Dikarya</taxon>
        <taxon>Ascomycota</taxon>
        <taxon>Pezizomycotina</taxon>
        <taxon>Lecanoromycetes</taxon>
        <taxon>OSLEUM clade</taxon>
        <taxon>Lecanoromycetidae</taxon>
        <taxon>Lecanorales</taxon>
        <taxon>Lecanorineae</taxon>
        <taxon>Parmeliaceae</taxon>
        <taxon>Alectoria</taxon>
    </lineage>
</organism>
<evidence type="ECO:0000256" key="2">
    <source>
        <dbReference type="ARBA" id="ARBA00007453"/>
    </source>
</evidence>
<dbReference type="Gene3D" id="2.130.10.10">
    <property type="entry name" value="YVTN repeat-like/Quinoprotein amine dehydrogenase"/>
    <property type="match status" value="3"/>
</dbReference>
<evidence type="ECO:0000259" key="6">
    <source>
        <dbReference type="Pfam" id="PF10433"/>
    </source>
</evidence>
<dbReference type="OrthoDB" id="433457at2759"/>
<feature type="domain" description="RSE1/DDB1/CPSF1 C-terminal" evidence="5">
    <location>
        <begin position="772"/>
        <end position="1090"/>
    </location>
</feature>
<evidence type="ECO:0000256" key="3">
    <source>
        <dbReference type="ARBA" id="ARBA00014577"/>
    </source>
</evidence>
<gene>
    <name evidence="8" type="ORF">ALECFALPRED_001557</name>
</gene>
<dbReference type="AlphaFoldDB" id="A0A8H3IA40"/>
<sequence>MAYLAPIHRGTSVRHAIKVNLLSPDKQSLVLAKSNRLEIYNQTPDGLELAHTRSLYGKVTMLERLHPANASTEHLFVGTDRYMYFTVSWDSQTRQLRTEKSYQDQAEKTARDSQTEDQCLIDPTRRFMALLLYDGIVTILPILQQGKKKGTDEPGTLGDPVPARISDLFVRSSTFLHPRRQDAERLKLAFLYEDNQQKVCLHVRSLEYSAGGSGEPGSADLEKVVCARDDLELGASHLIAVPAPAYGLLILAETSITYLDDVNGGILSNILEEATQFVAWAQVDNQRWLIADDSGKLYLLMLLLENGGDVAGWKLDAIGQTSRASVLVYLDGGYLFVGSHQGDSQVVTIQKQGVEVVQTISNIAPVLDFTIMDMGNRSGEGQTNEYSSGQARIVTGSGAFQDGSLRSVRSGVRLEELRILEEMDHATDLFSLRSSDSSGNVDLLVVSFVGETRIFQFQADGEAEEKTEYKSLSLSEGTLLAADLPDGRLLQVTASSARLIELESGSVLSEWSPSDGHPITAASANDRNLALSVKGLETFVLDLKENLEALANRQFVDGQIACLHVPRVSSDICIAGFWQSAVVAILKIDTLETMQKVVVSDEAVSVPRSILLAQILPEQPPTLFIAMANGEVITFSTNLTNFALSSKKVTVLGTQQASFKALPRSDGLSNVFATCEHPSLIYGSEGRIVYSAVTAEEASCICSFDSEAYPDAIAIATPEDVRIALVDTERTTHVQTLPVGETVRRLAYSPKLKAFGIGTIHRSLRQSQEVVKSHFKLADEVLFKELDTYALNEEELVESVIRADIREDSGELVERFVVGTAYLDDEEPDSIRGRIIVFAVTSERTLKVITELPVRGACRALGFISGNIVAALVKTVVIYSLEKSHLHKRATYRTSTAPIDIAIHGSQIAIADLMKSVSVTSYIPGSAGLDDTLTETARHYQTAWGTAVAHVGEDTWLEADAEGNLMVLHQNIGGVTSDDRRRLEVTSEMRLGEMVNRIRTFEVSETDSRTPAPVTPKAFMGTVEGSIYLFGLIAPTHRDLLMRLQAALAPMVGSLGHVPFNTYRAFKNQVREAEEPYRFVDAELIEGFLDLKAELQESVVGGLGEVGVKAGGVEGVRELVESLRRLH</sequence>
<dbReference type="GO" id="GO:0003676">
    <property type="term" value="F:nucleic acid binding"/>
    <property type="evidence" value="ECO:0007669"/>
    <property type="project" value="InterPro"/>
</dbReference>
<dbReference type="Pfam" id="PF10433">
    <property type="entry name" value="Beta-prop_RSE1_1st"/>
    <property type="match status" value="1"/>
</dbReference>
<feature type="domain" description="RSE1/DDB1/CPSF1 second beta-propeller" evidence="7">
    <location>
        <begin position="415"/>
        <end position="724"/>
    </location>
</feature>
<proteinExistence type="inferred from homology"/>
<protein>
    <recommendedName>
        <fullName evidence="3">DNA damage-binding protein 1</fullName>
    </recommendedName>
</protein>
<dbReference type="InterPro" id="IPR058543">
    <property type="entry name" value="Beta-prop_RSE1/DDB1/CPSF1_2nd"/>
</dbReference>
<comment type="similarity">
    <text evidence="2">Belongs to the DDB1 family.</text>
</comment>
<evidence type="ECO:0000259" key="7">
    <source>
        <dbReference type="Pfam" id="PF23726"/>
    </source>
</evidence>
<evidence type="ECO:0000256" key="4">
    <source>
        <dbReference type="ARBA" id="ARBA00023242"/>
    </source>
</evidence>
<evidence type="ECO:0000259" key="5">
    <source>
        <dbReference type="Pfam" id="PF03178"/>
    </source>
</evidence>
<evidence type="ECO:0000313" key="9">
    <source>
        <dbReference type="Proteomes" id="UP000664203"/>
    </source>
</evidence>
<keyword evidence="9" id="KW-1185">Reference proteome</keyword>
<dbReference type="InterPro" id="IPR015943">
    <property type="entry name" value="WD40/YVTN_repeat-like_dom_sf"/>
</dbReference>